<reference evidence="2 3" key="1">
    <citation type="submission" date="2021-06" db="EMBL/GenBank/DDBJ databases">
        <authorList>
            <person name="Grouzdev D.S."/>
            <person name="Koziaeva V."/>
        </authorList>
    </citation>
    <scope>NUCLEOTIDE SEQUENCE [LARGE SCALE GENOMIC DNA]</scope>
    <source>
        <strain evidence="2 3">22</strain>
    </source>
</reference>
<accession>A0A947GBA5</accession>
<feature type="transmembrane region" description="Helical" evidence="1">
    <location>
        <begin position="12"/>
        <end position="33"/>
    </location>
</feature>
<keyword evidence="3" id="KW-1185">Reference proteome</keyword>
<feature type="transmembrane region" description="Helical" evidence="1">
    <location>
        <begin position="365"/>
        <end position="383"/>
    </location>
</feature>
<evidence type="ECO:0000256" key="1">
    <source>
        <dbReference type="SAM" id="Phobius"/>
    </source>
</evidence>
<evidence type="ECO:0008006" key="4">
    <source>
        <dbReference type="Google" id="ProtNLM"/>
    </source>
</evidence>
<protein>
    <recommendedName>
        <fullName evidence="4">O-antigen ligase domain-containing protein</fullName>
    </recommendedName>
</protein>
<evidence type="ECO:0000313" key="3">
    <source>
        <dbReference type="Proteomes" id="UP000766595"/>
    </source>
</evidence>
<comment type="caution">
    <text evidence="2">The sequence shown here is derived from an EMBL/GenBank/DDBJ whole genome shotgun (WGS) entry which is preliminary data.</text>
</comment>
<sequence>MLDVAMLLLTPLIQIGASYYVSVAILLSVAEIVRWFRPLISGLQWALPAIVLFAVILMTNVAQFTGSWGSDLLRAGREGLIFVLLVAGIREFTRRPPIADPTRLLNVIAGILSGLLVLCLAQRIFYQSGVYFGIPVDYFAVESKTLPTEAAFEAALTYGGRFGGLRPNATFREPSYLAFVLISFAIMVVPLMGTMRKARWMLAMIFVTGAVSHSVAFIAAFLLVVIVPAMANRRHAVTLASGGLALVVLGPLLGLDILGYLLDRFSGTGGLQADLSTEARIVVPFQVLAGFIVEHPFGVAVSRFEDALIPLMPGGMVPSEIAHNGLFNALFLYGLPGAAMLIVYLRSAGTLPLGLYLLTSANFNGALFAPDKFAMILLAVAVSESMRRAAAARQ</sequence>
<keyword evidence="1" id="KW-0472">Membrane</keyword>
<evidence type="ECO:0000313" key="2">
    <source>
        <dbReference type="EMBL" id="MBT9288467.1"/>
    </source>
</evidence>
<feature type="transmembrane region" description="Helical" evidence="1">
    <location>
        <begin position="175"/>
        <end position="193"/>
    </location>
</feature>
<dbReference type="Proteomes" id="UP000766595">
    <property type="component" value="Unassembled WGS sequence"/>
</dbReference>
<feature type="transmembrane region" description="Helical" evidence="1">
    <location>
        <begin position="104"/>
        <end position="125"/>
    </location>
</feature>
<keyword evidence="1" id="KW-1133">Transmembrane helix</keyword>
<proteinExistence type="predicted"/>
<dbReference type="AlphaFoldDB" id="A0A947GBA5"/>
<dbReference type="EMBL" id="JAHHZF010000002">
    <property type="protein sequence ID" value="MBT9288467.1"/>
    <property type="molecule type" value="Genomic_DNA"/>
</dbReference>
<feature type="transmembrane region" description="Helical" evidence="1">
    <location>
        <begin position="45"/>
        <end position="63"/>
    </location>
</feature>
<name>A0A947GBA5_9HYPH</name>
<feature type="transmembrane region" description="Helical" evidence="1">
    <location>
        <begin position="200"/>
        <end position="227"/>
    </location>
</feature>
<keyword evidence="1" id="KW-0812">Transmembrane</keyword>
<feature type="transmembrane region" description="Helical" evidence="1">
    <location>
        <begin position="239"/>
        <end position="262"/>
    </location>
</feature>
<feature type="transmembrane region" description="Helical" evidence="1">
    <location>
        <begin position="326"/>
        <end position="345"/>
    </location>
</feature>
<gene>
    <name evidence="2" type="ORF">KL771_03345</name>
</gene>
<dbReference type="RefSeq" id="WP_261967152.1">
    <property type="nucleotide sequence ID" value="NZ_JAHHZF010000002.1"/>
</dbReference>
<organism evidence="2 3">
    <name type="scientific">Prosthecodimorpha staleyi</name>
    <dbReference type="NCBI Taxonomy" id="2840188"/>
    <lineage>
        <taxon>Bacteria</taxon>
        <taxon>Pseudomonadati</taxon>
        <taxon>Pseudomonadota</taxon>
        <taxon>Alphaproteobacteria</taxon>
        <taxon>Hyphomicrobiales</taxon>
        <taxon>Ancalomicrobiaceae</taxon>
        <taxon>Prosthecodimorpha</taxon>
    </lineage>
</organism>